<evidence type="ECO:0000256" key="1">
    <source>
        <dbReference type="PROSITE-ProRule" id="PRU00169"/>
    </source>
</evidence>
<dbReference type="SUPFAM" id="SSF52172">
    <property type="entry name" value="CheY-like"/>
    <property type="match status" value="1"/>
</dbReference>
<keyword evidence="1" id="KW-0597">Phosphoprotein</keyword>
<accession>A0A1I0S8V3</accession>
<proteinExistence type="predicted"/>
<dbReference type="SMART" id="SM00850">
    <property type="entry name" value="LytTR"/>
    <property type="match status" value="1"/>
</dbReference>
<evidence type="ECO:0000313" key="4">
    <source>
        <dbReference type="EMBL" id="SEW51331.1"/>
    </source>
</evidence>
<dbReference type="STRING" id="29529.SAMN04488122_4206"/>
<dbReference type="PROSITE" id="PS50110">
    <property type="entry name" value="RESPONSE_REGULATORY"/>
    <property type="match status" value="1"/>
</dbReference>
<dbReference type="PROSITE" id="PS50930">
    <property type="entry name" value="HTH_LYTTR"/>
    <property type="match status" value="1"/>
</dbReference>
<dbReference type="Proteomes" id="UP000199310">
    <property type="component" value="Unassembled WGS sequence"/>
</dbReference>
<dbReference type="EMBL" id="FOJG01000002">
    <property type="protein sequence ID" value="SEW51331.1"/>
    <property type="molecule type" value="Genomic_DNA"/>
</dbReference>
<dbReference type="Pfam" id="PF04397">
    <property type="entry name" value="LytTR"/>
    <property type="match status" value="1"/>
</dbReference>
<reference evidence="5" key="1">
    <citation type="submission" date="2016-10" db="EMBL/GenBank/DDBJ databases">
        <authorList>
            <person name="Varghese N."/>
            <person name="Submissions S."/>
        </authorList>
    </citation>
    <scope>NUCLEOTIDE SEQUENCE [LARGE SCALE GENOMIC DNA]</scope>
    <source>
        <strain evidence="5">DSM 3695</strain>
    </source>
</reference>
<gene>
    <name evidence="4" type="ORF">SAMN04488122_4206</name>
</gene>
<dbReference type="OrthoDB" id="9787344at2"/>
<keyword evidence="4" id="KW-0238">DNA-binding</keyword>
<feature type="domain" description="Response regulatory" evidence="2">
    <location>
        <begin position="3"/>
        <end position="114"/>
    </location>
</feature>
<dbReference type="InterPro" id="IPR001789">
    <property type="entry name" value="Sig_transdc_resp-reg_receiver"/>
</dbReference>
<sequence length="249" mass="28679">MIKCIITDDEPLAREGIASYVKEVDFLHLTGICENPVELVNLLKQHPADLLFLDIQMPKLSGIDFLKMVQHPPMVVITTAFPEYALEGFQLNVLDYLLKPVTFDRFFKAATKARDYHQLMNPAAKAEAPPPDPEADYFFIKCGTRYEKIQVEDILFVEGMQNYSSIYTKKGKYMTLLYLKNLEQQLPAQSFIRVHKSYIVAVNKIDSIQGNEICIQSHQIPISRNYRESVIQQVVMRKLWDKVSRPPLP</sequence>
<dbReference type="GO" id="GO:0003677">
    <property type="term" value="F:DNA binding"/>
    <property type="evidence" value="ECO:0007669"/>
    <property type="project" value="UniProtKB-KW"/>
</dbReference>
<dbReference type="PANTHER" id="PTHR37299">
    <property type="entry name" value="TRANSCRIPTIONAL REGULATOR-RELATED"/>
    <property type="match status" value="1"/>
</dbReference>
<feature type="modified residue" description="4-aspartylphosphate" evidence="1">
    <location>
        <position position="54"/>
    </location>
</feature>
<dbReference type="Gene3D" id="2.40.50.1020">
    <property type="entry name" value="LytTr DNA-binding domain"/>
    <property type="match status" value="1"/>
</dbReference>
<dbReference type="InterPro" id="IPR007492">
    <property type="entry name" value="LytTR_DNA-bd_dom"/>
</dbReference>
<dbReference type="InterPro" id="IPR011006">
    <property type="entry name" value="CheY-like_superfamily"/>
</dbReference>
<dbReference type="AlphaFoldDB" id="A0A1I0S8V3"/>
<keyword evidence="5" id="KW-1185">Reference proteome</keyword>
<dbReference type="InterPro" id="IPR046947">
    <property type="entry name" value="LytR-like"/>
</dbReference>
<dbReference type="Gene3D" id="3.40.50.2300">
    <property type="match status" value="1"/>
</dbReference>
<protein>
    <submittedName>
        <fullName evidence="4">DNA-binding response regulator, LytR/AlgR family</fullName>
    </submittedName>
</protein>
<dbReference type="Pfam" id="PF00072">
    <property type="entry name" value="Response_reg"/>
    <property type="match status" value="1"/>
</dbReference>
<dbReference type="SMART" id="SM00448">
    <property type="entry name" value="REC"/>
    <property type="match status" value="1"/>
</dbReference>
<feature type="domain" description="HTH LytTR-type" evidence="3">
    <location>
        <begin position="138"/>
        <end position="236"/>
    </location>
</feature>
<evidence type="ECO:0000259" key="2">
    <source>
        <dbReference type="PROSITE" id="PS50110"/>
    </source>
</evidence>
<evidence type="ECO:0000313" key="5">
    <source>
        <dbReference type="Proteomes" id="UP000199310"/>
    </source>
</evidence>
<dbReference type="PANTHER" id="PTHR37299:SF1">
    <property type="entry name" value="STAGE 0 SPORULATION PROTEIN A HOMOLOG"/>
    <property type="match status" value="1"/>
</dbReference>
<evidence type="ECO:0000259" key="3">
    <source>
        <dbReference type="PROSITE" id="PS50930"/>
    </source>
</evidence>
<name>A0A1I0S8V3_9BACT</name>
<dbReference type="RefSeq" id="WP_089897714.1">
    <property type="nucleotide sequence ID" value="NZ_FOJG01000002.1"/>
</dbReference>
<dbReference type="GO" id="GO:0000156">
    <property type="term" value="F:phosphorelay response regulator activity"/>
    <property type="evidence" value="ECO:0007669"/>
    <property type="project" value="InterPro"/>
</dbReference>
<organism evidence="4 5">
    <name type="scientific">Chitinophaga arvensicola</name>
    <dbReference type="NCBI Taxonomy" id="29529"/>
    <lineage>
        <taxon>Bacteria</taxon>
        <taxon>Pseudomonadati</taxon>
        <taxon>Bacteroidota</taxon>
        <taxon>Chitinophagia</taxon>
        <taxon>Chitinophagales</taxon>
        <taxon>Chitinophagaceae</taxon>
        <taxon>Chitinophaga</taxon>
    </lineage>
</organism>